<feature type="compositionally biased region" description="Basic residues" evidence="1">
    <location>
        <begin position="225"/>
        <end position="249"/>
    </location>
</feature>
<dbReference type="AlphaFoldDB" id="A0A6J4K7H9"/>
<feature type="region of interest" description="Disordered" evidence="1">
    <location>
        <begin position="350"/>
        <end position="433"/>
    </location>
</feature>
<gene>
    <name evidence="2" type="ORF">AVDCRST_MAG48-1055</name>
</gene>
<accession>A0A6J4K7H9</accession>
<feature type="non-terminal residue" evidence="2">
    <location>
        <position position="433"/>
    </location>
</feature>
<feature type="compositionally biased region" description="Basic and acidic residues" evidence="1">
    <location>
        <begin position="362"/>
        <end position="373"/>
    </location>
</feature>
<protein>
    <submittedName>
        <fullName evidence="2">Mg/Co/Ni transporter MgtE, CBS domain-containing</fullName>
    </submittedName>
</protein>
<feature type="non-terminal residue" evidence="2">
    <location>
        <position position="1"/>
    </location>
</feature>
<feature type="compositionally biased region" description="Basic and acidic residues" evidence="1">
    <location>
        <begin position="48"/>
        <end position="66"/>
    </location>
</feature>
<proteinExistence type="predicted"/>
<feature type="compositionally biased region" description="Basic residues" evidence="1">
    <location>
        <begin position="149"/>
        <end position="167"/>
    </location>
</feature>
<dbReference type="EMBL" id="CADCTS010000154">
    <property type="protein sequence ID" value="CAA9297617.1"/>
    <property type="molecule type" value="Genomic_DNA"/>
</dbReference>
<name>A0A6J4K7H9_9ACTN</name>
<feature type="compositionally biased region" description="Basic residues" evidence="1">
    <location>
        <begin position="20"/>
        <end position="37"/>
    </location>
</feature>
<feature type="compositionally biased region" description="Basic residues" evidence="1">
    <location>
        <begin position="91"/>
        <end position="115"/>
    </location>
</feature>
<feature type="compositionally biased region" description="Basic residues" evidence="1">
    <location>
        <begin position="201"/>
        <end position="210"/>
    </location>
</feature>
<evidence type="ECO:0000313" key="2">
    <source>
        <dbReference type="EMBL" id="CAA9297617.1"/>
    </source>
</evidence>
<feature type="compositionally biased region" description="Low complexity" evidence="1">
    <location>
        <begin position="402"/>
        <end position="416"/>
    </location>
</feature>
<feature type="compositionally biased region" description="Basic and acidic residues" evidence="1">
    <location>
        <begin position="424"/>
        <end position="433"/>
    </location>
</feature>
<feature type="compositionally biased region" description="Basic residues" evidence="1">
    <location>
        <begin position="67"/>
        <end position="76"/>
    </location>
</feature>
<evidence type="ECO:0000256" key="1">
    <source>
        <dbReference type="SAM" id="MobiDB-lite"/>
    </source>
</evidence>
<feature type="compositionally biased region" description="Basic residues" evidence="1">
    <location>
        <begin position="381"/>
        <end position="401"/>
    </location>
</feature>
<feature type="compositionally biased region" description="Basic and acidic residues" evidence="1">
    <location>
        <begin position="281"/>
        <end position="299"/>
    </location>
</feature>
<sequence>GTPQRDLGLHLPHPGSAGPGRRRRPGREGARRRHPAPGRRPAPPGEGAGRRVLREAPHLRADGLDHPRRRRAGGHHRTGEHPPLRAPRVRDARHRRPLRPHRPTARPAGPRRHLRRGDAVGPRPRLGALGGGAARGRQGVPVQPPWAHRDRRLVRGRHAARGARPGHRAADRGDGGHEAGRRGPRAARHVPGAADRDRLRAGRRPARGRARGAAGGRAGGADHRAGHRPGRRRARGDGPRRRRRPHRRAGAGAGRDPAGADGARGRQGRAPAAQLRRVHRRRDDDARAPRAAAGRDRGRGAGPGPRRRADPGAGLHGLRLPLAAGDPDRALHRGGALPAAAARTALDAGVVAARQRPGTAHRGGEPARGEPLLRHLQPGQRARHRRRAPPDRRRHRRRRAGPRAARGLARHPAGPAVRRHPPDRRRGEPWPGL</sequence>
<reference evidence="2" key="1">
    <citation type="submission" date="2020-02" db="EMBL/GenBank/DDBJ databases">
        <authorList>
            <person name="Meier V. D."/>
        </authorList>
    </citation>
    <scope>NUCLEOTIDE SEQUENCE</scope>
    <source>
        <strain evidence="2">AVDCRST_MAG48</strain>
    </source>
</reference>
<feature type="compositionally biased region" description="Basic and acidic residues" evidence="1">
    <location>
        <begin position="168"/>
        <end position="181"/>
    </location>
</feature>
<feature type="region of interest" description="Disordered" evidence="1">
    <location>
        <begin position="1"/>
        <end position="335"/>
    </location>
</feature>
<organism evidence="2">
    <name type="scientific">uncultured Friedmanniella sp</name>
    <dbReference type="NCBI Taxonomy" id="335381"/>
    <lineage>
        <taxon>Bacteria</taxon>
        <taxon>Bacillati</taxon>
        <taxon>Actinomycetota</taxon>
        <taxon>Actinomycetes</taxon>
        <taxon>Propionibacteriales</taxon>
        <taxon>Nocardioidaceae</taxon>
        <taxon>Friedmanniella</taxon>
        <taxon>environmental samples</taxon>
    </lineage>
</organism>